<dbReference type="Gene3D" id="3.40.50.1000">
    <property type="entry name" value="HAD superfamily/HAD-like"/>
    <property type="match status" value="1"/>
</dbReference>
<dbReference type="PANTHER" id="PTHR43434">
    <property type="entry name" value="PHOSPHOGLYCOLATE PHOSPHATASE"/>
    <property type="match status" value="1"/>
</dbReference>
<name>A0A7K0CS40_9ACTN</name>
<sequence length="279" mass="30663">MPPTPPSSASEPDTDDETPAAADLLLRATHVVFDFDGPVCSLFATGENGTGSVAPVIARDFRQRLGKDHSQVLKMLDTEGVSKEDPHALYQALVRLHRRSGNDETHELVDNMRAWLDEAEEKAVVDNAFPTPGAHQLLNVLHERGYQLAIASNNSEAAIRSYLVRHELDGFFREGLVRGRPREAWLMKPHPHTPALVRAIWDTAPSSASHHYVMIGDSVADVKASSAQGVRFGFIGYHRTAKQLALLRKESGAKAPMVTDLVRLTDEIVAQPSRVRLTA</sequence>
<keyword evidence="1" id="KW-0378">Hydrolase</keyword>
<gene>
    <name evidence="1" type="primary">gph_8</name>
    <name evidence="1" type="ORF">SRB5_65140</name>
</gene>
<dbReference type="InterPro" id="IPR050155">
    <property type="entry name" value="HAD-like_hydrolase_sf"/>
</dbReference>
<dbReference type="GO" id="GO:0006281">
    <property type="term" value="P:DNA repair"/>
    <property type="evidence" value="ECO:0007669"/>
    <property type="project" value="TreeGrafter"/>
</dbReference>
<dbReference type="Proteomes" id="UP000466345">
    <property type="component" value="Unassembled WGS sequence"/>
</dbReference>
<reference evidence="1 2" key="1">
    <citation type="submission" date="2019-10" db="EMBL/GenBank/DDBJ databases">
        <title>Streptomyces smaragdinus sp. nov. and Streptomyces fabii sp. nov., isolated from the gut of fungus growing-termite Macrotermes natalensis.</title>
        <authorList>
            <person name="Schwitalla J."/>
            <person name="Benndorf R."/>
            <person name="Martin K."/>
            <person name="De Beer W."/>
            <person name="Kaster A.-K."/>
            <person name="Vollmers J."/>
            <person name="Poulsen M."/>
            <person name="Beemelmanns C."/>
        </authorList>
    </citation>
    <scope>NUCLEOTIDE SEQUENCE [LARGE SCALE GENOMIC DNA]</scope>
    <source>
        <strain evidence="1 2">RB5</strain>
    </source>
</reference>
<protein>
    <submittedName>
        <fullName evidence="1">Phosphoglycolate phosphatase</fullName>
        <ecNumber evidence="1">3.1.3.18</ecNumber>
    </submittedName>
</protein>
<dbReference type="EMBL" id="WEGJ01000051">
    <property type="protein sequence ID" value="MQY16316.1"/>
    <property type="molecule type" value="Genomic_DNA"/>
</dbReference>
<evidence type="ECO:0000313" key="2">
    <source>
        <dbReference type="Proteomes" id="UP000466345"/>
    </source>
</evidence>
<organism evidence="1 2">
    <name type="scientific">Streptomyces smaragdinus</name>
    <dbReference type="NCBI Taxonomy" id="2585196"/>
    <lineage>
        <taxon>Bacteria</taxon>
        <taxon>Bacillati</taxon>
        <taxon>Actinomycetota</taxon>
        <taxon>Actinomycetes</taxon>
        <taxon>Kitasatosporales</taxon>
        <taxon>Streptomycetaceae</taxon>
        <taxon>Streptomyces</taxon>
    </lineage>
</organism>
<dbReference type="PANTHER" id="PTHR43434:SF1">
    <property type="entry name" value="PHOSPHOGLYCOLATE PHOSPHATASE"/>
    <property type="match status" value="1"/>
</dbReference>
<accession>A0A7K0CS40</accession>
<dbReference type="Pfam" id="PF00702">
    <property type="entry name" value="Hydrolase"/>
    <property type="match status" value="1"/>
</dbReference>
<dbReference type="CDD" id="cd01427">
    <property type="entry name" value="HAD_like"/>
    <property type="match status" value="1"/>
</dbReference>
<dbReference type="InterPro" id="IPR036412">
    <property type="entry name" value="HAD-like_sf"/>
</dbReference>
<dbReference type="SUPFAM" id="SSF56784">
    <property type="entry name" value="HAD-like"/>
    <property type="match status" value="1"/>
</dbReference>
<dbReference type="InterPro" id="IPR023214">
    <property type="entry name" value="HAD_sf"/>
</dbReference>
<evidence type="ECO:0000313" key="1">
    <source>
        <dbReference type="EMBL" id="MQY16316.1"/>
    </source>
</evidence>
<dbReference type="AlphaFoldDB" id="A0A7K0CS40"/>
<keyword evidence="2" id="KW-1185">Reference proteome</keyword>
<proteinExistence type="predicted"/>
<comment type="caution">
    <text evidence="1">The sequence shown here is derived from an EMBL/GenBank/DDBJ whole genome shotgun (WGS) entry which is preliminary data.</text>
</comment>
<dbReference type="GO" id="GO:0008967">
    <property type="term" value="F:phosphoglycolate phosphatase activity"/>
    <property type="evidence" value="ECO:0007669"/>
    <property type="project" value="UniProtKB-EC"/>
</dbReference>
<dbReference type="GO" id="GO:0005829">
    <property type="term" value="C:cytosol"/>
    <property type="evidence" value="ECO:0007669"/>
    <property type="project" value="TreeGrafter"/>
</dbReference>
<dbReference type="EC" id="3.1.3.18" evidence="1"/>